<dbReference type="InterPro" id="IPR018658">
    <property type="entry name" value="DUF2089"/>
</dbReference>
<protein>
    <submittedName>
        <fullName evidence="3">DUF2089 domain-containing protein</fullName>
    </submittedName>
</protein>
<dbReference type="KEGG" id="agi:FSB73_16065"/>
<evidence type="ECO:0000259" key="1">
    <source>
        <dbReference type="Pfam" id="PF09862"/>
    </source>
</evidence>
<organism evidence="3 4">
    <name type="scientific">Arachidicoccus ginsenosidivorans</name>
    <dbReference type="NCBI Taxonomy" id="496057"/>
    <lineage>
        <taxon>Bacteria</taxon>
        <taxon>Pseudomonadati</taxon>
        <taxon>Bacteroidota</taxon>
        <taxon>Chitinophagia</taxon>
        <taxon>Chitinophagales</taxon>
        <taxon>Chitinophagaceae</taxon>
        <taxon>Arachidicoccus</taxon>
    </lineage>
</organism>
<feature type="domain" description="DUF2089" evidence="2">
    <location>
        <begin position="9"/>
        <end position="39"/>
    </location>
</feature>
<feature type="domain" description="DUF2089" evidence="1">
    <location>
        <begin position="42"/>
        <end position="86"/>
    </location>
</feature>
<gene>
    <name evidence="3" type="ORF">FSB73_16065</name>
</gene>
<evidence type="ECO:0000313" key="4">
    <source>
        <dbReference type="Proteomes" id="UP000321291"/>
    </source>
</evidence>
<accession>A0A5B8VNJ6</accession>
<dbReference type="Proteomes" id="UP000321291">
    <property type="component" value="Chromosome"/>
</dbReference>
<dbReference type="RefSeq" id="WP_146784429.1">
    <property type="nucleotide sequence ID" value="NZ_CP042434.1"/>
</dbReference>
<sequence>MEKRLPIYCPSCNSFLDVEAMSCHHCHTKVVGDYKLPPIMLLPEEDQKFMLDFVKASGSIKLMAEQMSLSYPTVRNILDSVIEKIKNLEN</sequence>
<proteinExistence type="predicted"/>
<dbReference type="OrthoDB" id="9797643at2"/>
<dbReference type="InterPro" id="IPR053957">
    <property type="entry name" value="DUF2089_Zn_ribbon"/>
</dbReference>
<dbReference type="EMBL" id="CP042434">
    <property type="protein sequence ID" value="QEC72969.1"/>
    <property type="molecule type" value="Genomic_DNA"/>
</dbReference>
<keyword evidence="4" id="KW-1185">Reference proteome</keyword>
<dbReference type="Pfam" id="PF09862">
    <property type="entry name" value="DUF2089"/>
    <property type="match status" value="1"/>
</dbReference>
<dbReference type="Pfam" id="PF22747">
    <property type="entry name" value="Zn_ribbon_DUF2089"/>
    <property type="match status" value="1"/>
</dbReference>
<dbReference type="AlphaFoldDB" id="A0A5B8VNJ6"/>
<evidence type="ECO:0000313" key="3">
    <source>
        <dbReference type="EMBL" id="QEC72969.1"/>
    </source>
</evidence>
<name>A0A5B8VNJ6_9BACT</name>
<evidence type="ECO:0000259" key="2">
    <source>
        <dbReference type="Pfam" id="PF22747"/>
    </source>
</evidence>
<reference evidence="3 4" key="1">
    <citation type="journal article" date="2017" name="Int. J. Syst. Evol. Microbiol.">
        <title>Arachidicoccus ginsenosidivorans sp. nov., with ginsenoside-converting activity isolated from ginseng cultivating soil.</title>
        <authorList>
            <person name="Siddiqi M.Z."/>
            <person name="Aslam Z."/>
            <person name="Im W.T."/>
        </authorList>
    </citation>
    <scope>NUCLEOTIDE SEQUENCE [LARGE SCALE GENOMIC DNA]</scope>
    <source>
        <strain evidence="3 4">Gsoil 809</strain>
    </source>
</reference>